<evidence type="ECO:0000256" key="5">
    <source>
        <dbReference type="ARBA" id="ARBA00023128"/>
    </source>
</evidence>
<proteinExistence type="predicted"/>
<sequence>MHTATDGGTGPDRPIDYVDKAFDPAVRTDILNSLLIGLVRRSHILLYAEDAWSEGYSAALITSAAAEAGAVNVPLDIPDWSLMTSHIDPILEDLTIVCHPYTPPPDLMAHGRDEGSGSMSFFANINRERPGDEGDVPTEQDGPWEDEEAEGAHDREGQDVDADDAGTQAADRRIDAIRSRLGPGKWSSAGGSSQRGEPAEEDAGDPVLSREMMTNPLSREATELLDRVLSDFASTPKVVDGIERPRVIVVKHLGDLLNTRIGYTLFSRLVAAVTRHNSNLDALPVVVAGLMHPSLFHPEVPPPSIPPFDVNPATPVALMPKSERSTATARGIGDILEGFLGGSGGQRAAGSNVGVQVVHMDGVGLGNRVPRAQGASAPPPVQPGGGVEELPLFARIGIPPPARSVLLMPCNMQSPLRATPGADATGQVLVGSLRQAMVADQCMERNARVIRNICLLYRIPELELNRAEADYLRQTAGGAGLEATSCEDGGLTFYRRPLYAETGTPIRSKQQRRGGWYLDHRPLVAMLQSLPDDVGRRYFFAESFLHRWISLAQALSVRERTSLEAIRRNPALLTEAGRGAVLSSQHLRAAWSQFLESFVALRHGVVTYQPEGSACDTVAEGPDDIDDSRAKEPHTEARVASILPLHRQVDFDEIGVGHRVEDIMDIESEATMPNGAPAADPCVLDSDGGSDGGVQEQAAQPPAQPQPQPQPPVQPQPVRWADIAYQLEPLEQSSGFGAGSDGTRRAAPVQPPQKRIQLAKKSLTEYEQRLMGSVIDPLSIPTGFGHVCVKDETVTTLQEIITLPMLRPEYFSKGVLRRYGVSGILLFGPPGTGKTMLAKAVAKESGSVVLNIRASDVYDKYVGEGEKLAEAVFTLARKLAPCVIFIDEVDALFSARSSGEANKFRRDIMNQIMSEWDGVNTSRKTGKPGNGPVDKSGAATIPAPPPQVMVMAATNRPFDLDDAILRRLPRRILVDLPDENDRARILEIHLKGEELDADVDLHALAKRTESFSGSDLKNVCVAAAQAALRERVRAEVAASVPRASGDEAGADGASGSAQDALSVPLIEKLRRLKRLQPGGRGSAGVVPIKLAARHFDTALKKVAPSSSDQMESLVELRKWDRIYGDGAQERKRKVHAIGFAGAAPDAAKAGASSRT</sequence>
<dbReference type="PANTHER" id="PTHR45644">
    <property type="entry name" value="AAA ATPASE, PUTATIVE (AFU_ORTHOLOGUE AFUA_2G12920)-RELATED-RELATED"/>
    <property type="match status" value="1"/>
</dbReference>
<dbReference type="InterPro" id="IPR051701">
    <property type="entry name" value="Mito_OM_Translocase_MSP1"/>
</dbReference>
<dbReference type="InterPro" id="IPR003959">
    <property type="entry name" value="ATPase_AAA_core"/>
</dbReference>
<keyword evidence="2" id="KW-0547">Nucleotide-binding</keyword>
<feature type="region of interest" description="Disordered" evidence="6">
    <location>
        <begin position="732"/>
        <end position="752"/>
    </location>
</feature>
<dbReference type="Proteomes" id="UP001143981">
    <property type="component" value="Unassembled WGS sequence"/>
</dbReference>
<dbReference type="PANTHER" id="PTHR45644:SF56">
    <property type="entry name" value="AAA ATPASE, PUTATIVE (AFU_ORTHOLOGUE AFUA_2G12920)-RELATED"/>
    <property type="match status" value="1"/>
</dbReference>
<gene>
    <name evidence="8" type="ORF">LPJ61_003477</name>
</gene>
<feature type="domain" description="AAA+ ATPase" evidence="7">
    <location>
        <begin position="820"/>
        <end position="978"/>
    </location>
</feature>
<evidence type="ECO:0000256" key="1">
    <source>
        <dbReference type="ARBA" id="ARBA00004572"/>
    </source>
</evidence>
<keyword evidence="3" id="KW-1000">Mitochondrion outer membrane</keyword>
<dbReference type="PROSITE" id="PS00674">
    <property type="entry name" value="AAA"/>
    <property type="match status" value="1"/>
</dbReference>
<dbReference type="InterPro" id="IPR003593">
    <property type="entry name" value="AAA+_ATPase"/>
</dbReference>
<comment type="subcellular location">
    <subcellularLocation>
        <location evidence="1">Mitochondrion outer membrane</location>
        <topology evidence="1">Single-pass membrane protein</topology>
    </subcellularLocation>
</comment>
<feature type="compositionally biased region" description="Pro residues" evidence="6">
    <location>
        <begin position="702"/>
        <end position="715"/>
    </location>
</feature>
<feature type="compositionally biased region" description="Acidic residues" evidence="6">
    <location>
        <begin position="133"/>
        <end position="149"/>
    </location>
</feature>
<dbReference type="Gene3D" id="1.10.8.60">
    <property type="match status" value="1"/>
</dbReference>
<accession>A0A9W7YB51</accession>
<dbReference type="InterPro" id="IPR041569">
    <property type="entry name" value="AAA_lid_3"/>
</dbReference>
<feature type="region of interest" description="Disordered" evidence="6">
    <location>
        <begin position="919"/>
        <end position="942"/>
    </location>
</feature>
<keyword evidence="4" id="KW-0067">ATP-binding</keyword>
<feature type="region of interest" description="Disordered" evidence="6">
    <location>
        <begin position="107"/>
        <end position="204"/>
    </location>
</feature>
<dbReference type="GO" id="GO:0005524">
    <property type="term" value="F:ATP binding"/>
    <property type="evidence" value="ECO:0007669"/>
    <property type="project" value="UniProtKB-KW"/>
</dbReference>
<evidence type="ECO:0000256" key="2">
    <source>
        <dbReference type="ARBA" id="ARBA00022741"/>
    </source>
</evidence>
<evidence type="ECO:0000259" key="7">
    <source>
        <dbReference type="SMART" id="SM00382"/>
    </source>
</evidence>
<dbReference type="Pfam" id="PF17862">
    <property type="entry name" value="AAA_lid_3"/>
    <property type="match status" value="1"/>
</dbReference>
<dbReference type="InterPro" id="IPR003960">
    <property type="entry name" value="ATPase_AAA_CS"/>
</dbReference>
<dbReference type="Gene3D" id="3.40.50.300">
    <property type="entry name" value="P-loop containing nucleotide triphosphate hydrolases"/>
    <property type="match status" value="1"/>
</dbReference>
<dbReference type="Pfam" id="PF00004">
    <property type="entry name" value="AAA"/>
    <property type="match status" value="1"/>
</dbReference>
<keyword evidence="9" id="KW-1185">Reference proteome</keyword>
<evidence type="ECO:0000256" key="3">
    <source>
        <dbReference type="ARBA" id="ARBA00022787"/>
    </source>
</evidence>
<dbReference type="EMBL" id="JANBOI010000598">
    <property type="protein sequence ID" value="KAJ1729527.1"/>
    <property type="molecule type" value="Genomic_DNA"/>
</dbReference>
<feature type="region of interest" description="Disordered" evidence="6">
    <location>
        <begin position="671"/>
        <end position="716"/>
    </location>
</feature>
<evidence type="ECO:0000256" key="4">
    <source>
        <dbReference type="ARBA" id="ARBA00022840"/>
    </source>
</evidence>
<dbReference type="OrthoDB" id="39734at2759"/>
<dbReference type="InterPro" id="IPR027417">
    <property type="entry name" value="P-loop_NTPase"/>
</dbReference>
<dbReference type="SMART" id="SM00382">
    <property type="entry name" value="AAA"/>
    <property type="match status" value="1"/>
</dbReference>
<evidence type="ECO:0000313" key="9">
    <source>
        <dbReference type="Proteomes" id="UP001143981"/>
    </source>
</evidence>
<name>A0A9W7YB51_9FUNG</name>
<keyword evidence="5" id="KW-0496">Mitochondrion</keyword>
<protein>
    <recommendedName>
        <fullName evidence="7">AAA+ ATPase domain-containing protein</fullName>
    </recommendedName>
</protein>
<evidence type="ECO:0000313" key="8">
    <source>
        <dbReference type="EMBL" id="KAJ1729527.1"/>
    </source>
</evidence>
<dbReference type="SUPFAM" id="SSF52540">
    <property type="entry name" value="P-loop containing nucleoside triphosphate hydrolases"/>
    <property type="match status" value="1"/>
</dbReference>
<dbReference type="AlphaFoldDB" id="A0A9W7YB51"/>
<dbReference type="GO" id="GO:0016887">
    <property type="term" value="F:ATP hydrolysis activity"/>
    <property type="evidence" value="ECO:0007669"/>
    <property type="project" value="InterPro"/>
</dbReference>
<organism evidence="8 9">
    <name type="scientific">Coemansia biformis</name>
    <dbReference type="NCBI Taxonomy" id="1286918"/>
    <lineage>
        <taxon>Eukaryota</taxon>
        <taxon>Fungi</taxon>
        <taxon>Fungi incertae sedis</taxon>
        <taxon>Zoopagomycota</taxon>
        <taxon>Kickxellomycotina</taxon>
        <taxon>Kickxellomycetes</taxon>
        <taxon>Kickxellales</taxon>
        <taxon>Kickxellaceae</taxon>
        <taxon>Coemansia</taxon>
    </lineage>
</organism>
<reference evidence="8" key="1">
    <citation type="submission" date="2022-07" db="EMBL/GenBank/DDBJ databases">
        <title>Phylogenomic reconstructions and comparative analyses of Kickxellomycotina fungi.</title>
        <authorList>
            <person name="Reynolds N.K."/>
            <person name="Stajich J.E."/>
            <person name="Barry K."/>
            <person name="Grigoriev I.V."/>
            <person name="Crous P."/>
            <person name="Smith M.E."/>
        </authorList>
    </citation>
    <scope>NUCLEOTIDE SEQUENCE</scope>
    <source>
        <strain evidence="8">BCRC 34381</strain>
    </source>
</reference>
<keyword evidence="3" id="KW-0472">Membrane</keyword>
<evidence type="ECO:0000256" key="6">
    <source>
        <dbReference type="SAM" id="MobiDB-lite"/>
    </source>
</evidence>
<dbReference type="GO" id="GO:0005741">
    <property type="term" value="C:mitochondrial outer membrane"/>
    <property type="evidence" value="ECO:0007669"/>
    <property type="project" value="UniProtKB-SubCell"/>
</dbReference>
<comment type="caution">
    <text evidence="8">The sequence shown here is derived from an EMBL/GenBank/DDBJ whole genome shotgun (WGS) entry which is preliminary data.</text>
</comment>